<dbReference type="Gene3D" id="1.10.630.10">
    <property type="entry name" value="Cytochrome P450"/>
    <property type="match status" value="1"/>
</dbReference>
<keyword evidence="6 13" id="KW-0479">Metal-binding</keyword>
<evidence type="ECO:0000256" key="3">
    <source>
        <dbReference type="ARBA" id="ARBA00004406"/>
    </source>
</evidence>
<feature type="binding site" description="axial binding residue" evidence="13">
    <location>
        <position position="461"/>
    </location>
    <ligand>
        <name>heme</name>
        <dbReference type="ChEBI" id="CHEBI:30413"/>
    </ligand>
    <ligandPart>
        <name>Fe</name>
        <dbReference type="ChEBI" id="CHEBI:18248"/>
    </ligandPart>
</feature>
<keyword evidence="15" id="KW-1133">Transmembrane helix</keyword>
<evidence type="ECO:0000256" key="15">
    <source>
        <dbReference type="SAM" id="Phobius"/>
    </source>
</evidence>
<comment type="cofactor">
    <cofactor evidence="1 13">
        <name>heme</name>
        <dbReference type="ChEBI" id="CHEBI:30413"/>
    </cofactor>
</comment>
<proteinExistence type="evidence at transcript level"/>
<feature type="transmembrane region" description="Helical" evidence="15">
    <location>
        <begin position="12"/>
        <end position="27"/>
    </location>
</feature>
<evidence type="ECO:0000256" key="8">
    <source>
        <dbReference type="ARBA" id="ARBA00022848"/>
    </source>
</evidence>
<evidence type="ECO:0000256" key="9">
    <source>
        <dbReference type="ARBA" id="ARBA00023002"/>
    </source>
</evidence>
<keyword evidence="10 13" id="KW-0408">Iron</keyword>
<dbReference type="InterPro" id="IPR002401">
    <property type="entry name" value="Cyt_P450_E_grp-I"/>
</dbReference>
<evidence type="ECO:0000256" key="12">
    <source>
        <dbReference type="ARBA" id="ARBA00023136"/>
    </source>
</evidence>
<evidence type="ECO:0000256" key="1">
    <source>
        <dbReference type="ARBA" id="ARBA00001971"/>
    </source>
</evidence>
<accession>A0A2S0E491</accession>
<dbReference type="PRINTS" id="PR00463">
    <property type="entry name" value="EP450I"/>
</dbReference>
<dbReference type="PRINTS" id="PR00385">
    <property type="entry name" value="P450"/>
</dbReference>
<evidence type="ECO:0000256" key="4">
    <source>
        <dbReference type="ARBA" id="ARBA00010617"/>
    </source>
</evidence>
<evidence type="ECO:0000256" key="14">
    <source>
        <dbReference type="RuleBase" id="RU000461"/>
    </source>
</evidence>
<dbReference type="GO" id="GO:0005506">
    <property type="term" value="F:iron ion binding"/>
    <property type="evidence" value="ECO:0007669"/>
    <property type="project" value="InterPro"/>
</dbReference>
<evidence type="ECO:0000256" key="6">
    <source>
        <dbReference type="ARBA" id="ARBA00022723"/>
    </source>
</evidence>
<evidence type="ECO:0000256" key="7">
    <source>
        <dbReference type="ARBA" id="ARBA00022824"/>
    </source>
</evidence>
<keyword evidence="8" id="KW-0492">Microsome</keyword>
<dbReference type="PANTHER" id="PTHR24292">
    <property type="entry name" value="CYTOCHROME P450"/>
    <property type="match status" value="1"/>
</dbReference>
<dbReference type="PANTHER" id="PTHR24292:SF100">
    <property type="entry name" value="CYTOCHROME P450 6A16, ISOFORM B-RELATED"/>
    <property type="match status" value="1"/>
</dbReference>
<keyword evidence="12 15" id="KW-0472">Membrane</keyword>
<reference evidence="16" key="1">
    <citation type="journal article" date="2017" name="Int. J. Mol. Sci.">
        <title>Using Next-Generation Sequencing to Detect Differential Expression Genes in Bradysia odoriphaga after Exposure to Insecticides.</title>
        <authorList>
            <person name="Chen H."/>
            <person name="Lin L."/>
            <person name="Ali F."/>
            <person name="Xie M."/>
            <person name="Zhang G."/>
            <person name="Su W."/>
        </authorList>
    </citation>
    <scope>NUCLEOTIDE SEQUENCE</scope>
</reference>
<keyword evidence="5 13" id="KW-0349">Heme</keyword>
<dbReference type="InterPro" id="IPR036396">
    <property type="entry name" value="Cyt_P450_sf"/>
</dbReference>
<keyword evidence="9 14" id="KW-0560">Oxidoreductase</keyword>
<dbReference type="AlphaFoldDB" id="A0A2S0E491"/>
<keyword evidence="7" id="KW-0256">Endoplasmic reticulum</keyword>
<evidence type="ECO:0000256" key="10">
    <source>
        <dbReference type="ARBA" id="ARBA00023004"/>
    </source>
</evidence>
<dbReference type="PROSITE" id="PS00086">
    <property type="entry name" value="CYTOCHROME_P450"/>
    <property type="match status" value="1"/>
</dbReference>
<dbReference type="EMBL" id="KY997061">
    <property type="protein sequence ID" value="ATY49601.1"/>
    <property type="molecule type" value="mRNA"/>
</dbReference>
<organism evidence="16">
    <name type="scientific">Bradysia odoriphaga</name>
    <dbReference type="NCBI Taxonomy" id="1564500"/>
    <lineage>
        <taxon>Eukaryota</taxon>
        <taxon>Metazoa</taxon>
        <taxon>Ecdysozoa</taxon>
        <taxon>Arthropoda</taxon>
        <taxon>Hexapoda</taxon>
        <taxon>Insecta</taxon>
        <taxon>Pterygota</taxon>
        <taxon>Neoptera</taxon>
        <taxon>Endopterygota</taxon>
        <taxon>Diptera</taxon>
        <taxon>Nematocera</taxon>
        <taxon>Sciaroidea</taxon>
        <taxon>Sciaridae</taxon>
        <taxon>Bradysia</taxon>
    </lineage>
</organism>
<dbReference type="GO" id="GO:0004497">
    <property type="term" value="F:monooxygenase activity"/>
    <property type="evidence" value="ECO:0007669"/>
    <property type="project" value="UniProtKB-KW"/>
</dbReference>
<dbReference type="CDD" id="cd11056">
    <property type="entry name" value="CYP6-like"/>
    <property type="match status" value="1"/>
</dbReference>
<dbReference type="GO" id="GO:0005789">
    <property type="term" value="C:endoplasmic reticulum membrane"/>
    <property type="evidence" value="ECO:0007669"/>
    <property type="project" value="UniProtKB-SubCell"/>
</dbReference>
<evidence type="ECO:0000256" key="5">
    <source>
        <dbReference type="ARBA" id="ARBA00022617"/>
    </source>
</evidence>
<dbReference type="InterPro" id="IPR001128">
    <property type="entry name" value="Cyt_P450"/>
</dbReference>
<dbReference type="Pfam" id="PF00067">
    <property type="entry name" value="p450"/>
    <property type="match status" value="1"/>
</dbReference>
<protein>
    <submittedName>
        <fullName evidence="16">Cytochrome P450</fullName>
    </submittedName>
</protein>
<evidence type="ECO:0000256" key="13">
    <source>
        <dbReference type="PIRSR" id="PIRSR602401-1"/>
    </source>
</evidence>
<comment type="similarity">
    <text evidence="4 14">Belongs to the cytochrome P450 family.</text>
</comment>
<dbReference type="FunFam" id="1.10.630.10:FF:000042">
    <property type="entry name" value="Cytochrome P450"/>
    <property type="match status" value="1"/>
</dbReference>
<dbReference type="SUPFAM" id="SSF48264">
    <property type="entry name" value="Cytochrome P450"/>
    <property type="match status" value="1"/>
</dbReference>
<keyword evidence="11 14" id="KW-0503">Monooxygenase</keyword>
<evidence type="ECO:0000256" key="11">
    <source>
        <dbReference type="ARBA" id="ARBA00023033"/>
    </source>
</evidence>
<dbReference type="GO" id="GO:0020037">
    <property type="term" value="F:heme binding"/>
    <property type="evidence" value="ECO:0007669"/>
    <property type="project" value="InterPro"/>
</dbReference>
<dbReference type="InterPro" id="IPR017972">
    <property type="entry name" value="Cyt_P450_CS"/>
</dbReference>
<evidence type="ECO:0000313" key="16">
    <source>
        <dbReference type="EMBL" id="ATY49601.1"/>
    </source>
</evidence>
<comment type="subcellular location">
    <subcellularLocation>
        <location evidence="3">Endoplasmic reticulum membrane</location>
        <topology evidence="3">Peripheral membrane protein</topology>
    </subcellularLocation>
    <subcellularLocation>
        <location evidence="2">Microsome membrane</location>
        <topology evidence="2">Peripheral membrane protein</topology>
    </subcellularLocation>
</comment>
<sequence length="518" mass="59196">MGLLFSDTSSDIIAFLLIGFLAAYFYVKQAYSYWKRMGVKYVEPTFPFGNFGPTIFQKRVSGELIADVYNSSNEPFIGMFGVLRPLLVVRDPKLVRSIFIKDFQYFVDRGVYIDAKNDPLSGHLFSMTGEAWKNLRVKMSPLFTSGKLKAMFSTLLDCGEPLQKYISKKAAMNQSVEFRELAARYTTDIIASVGFGIDVNTIDNPDAEFRRYGRKALEINFKNGLRVFSILIYPKIRKLLTLKSVDDDVERFMINMVRETLTYREKNNVSRKDLMQLMIQLRNIGKVQNDGDWDTKIVGDETKKTLTLNEIAAQAWVFFIAGFETSSSTLSFCLYELAKNADIQKKVQNEIDEIKKQHNGQLSYDAVSEMKYLDWCIDETLRKYPIVPILNRECGQTYKVPGSNYVMEKGTAILIPVLGIQRDPKYYPKPDEFIPERFKPENIKPFEDMPYMPFGDGPRNCIGIRLGKLQTKVGLILSLQNHSYHLTGNTLGELKMSPNTFALTPEDGINLKITPRSI</sequence>
<dbReference type="GO" id="GO:0016705">
    <property type="term" value="F:oxidoreductase activity, acting on paired donors, with incorporation or reduction of molecular oxygen"/>
    <property type="evidence" value="ECO:0007669"/>
    <property type="project" value="InterPro"/>
</dbReference>
<dbReference type="InterPro" id="IPR050476">
    <property type="entry name" value="Insect_CytP450_Detox"/>
</dbReference>
<name>A0A2S0E491_9DIPT</name>
<keyword evidence="15" id="KW-0812">Transmembrane</keyword>
<evidence type="ECO:0000256" key="2">
    <source>
        <dbReference type="ARBA" id="ARBA00004174"/>
    </source>
</evidence>